<reference evidence="2 3" key="1">
    <citation type="submission" date="2021-06" db="EMBL/GenBank/DDBJ databases">
        <authorList>
            <person name="Pan X."/>
        </authorList>
    </citation>
    <scope>NUCLEOTIDE SEQUENCE [LARGE SCALE GENOMIC DNA]</scope>
    <source>
        <strain evidence="2 3">4503</strain>
    </source>
</reference>
<comment type="caution">
    <text evidence="2">The sequence shown here is derived from an EMBL/GenBank/DDBJ whole genome shotgun (WGS) entry which is preliminary data.</text>
</comment>
<gene>
    <name evidence="2" type="ORF">KN815_16125</name>
</gene>
<accession>A0ABS6CFC7</accession>
<keyword evidence="3" id="KW-1185">Reference proteome</keyword>
<dbReference type="Proteomes" id="UP000720508">
    <property type="component" value="Unassembled WGS sequence"/>
</dbReference>
<sequence>MIRIITAETARYYEAQAAKARNVPFLEHQMREAKDDVAMWKAQSADYLKQRDEEHALNAQLVRELREAGARLRGQQAEFDRQMDEARKPVVDMLTDLLDRLNHPVQGAEFRKELALRVVEKWVEKLTPEDHDSPLGLILRIITDTKEAGDPGETAPPAPEARLPEADPGLVGQMRDAALLKGPDPFPGVG</sequence>
<evidence type="ECO:0000313" key="2">
    <source>
        <dbReference type="EMBL" id="MBU3865549.1"/>
    </source>
</evidence>
<dbReference type="RefSeq" id="WP_216342615.1">
    <property type="nucleotide sequence ID" value="NZ_JAHLEM010000162.1"/>
</dbReference>
<protein>
    <submittedName>
        <fullName evidence="2">Uncharacterized protein</fullName>
    </submittedName>
</protein>
<name>A0ABS6CFC7_9ACTN</name>
<dbReference type="EMBL" id="JAHLEM010000162">
    <property type="protein sequence ID" value="MBU3865549.1"/>
    <property type="molecule type" value="Genomic_DNA"/>
</dbReference>
<proteinExistence type="predicted"/>
<feature type="region of interest" description="Disordered" evidence="1">
    <location>
        <begin position="147"/>
        <end position="169"/>
    </location>
</feature>
<evidence type="ECO:0000313" key="3">
    <source>
        <dbReference type="Proteomes" id="UP000720508"/>
    </source>
</evidence>
<organism evidence="2 3">
    <name type="scientific">Streptomyces niphimycinicus</name>
    <dbReference type="NCBI Taxonomy" id="2842201"/>
    <lineage>
        <taxon>Bacteria</taxon>
        <taxon>Bacillati</taxon>
        <taxon>Actinomycetota</taxon>
        <taxon>Actinomycetes</taxon>
        <taxon>Kitasatosporales</taxon>
        <taxon>Streptomycetaceae</taxon>
        <taxon>Streptomyces</taxon>
    </lineage>
</organism>
<evidence type="ECO:0000256" key="1">
    <source>
        <dbReference type="SAM" id="MobiDB-lite"/>
    </source>
</evidence>